<dbReference type="InterPro" id="IPR007220">
    <property type="entry name" value="ORC2"/>
</dbReference>
<dbReference type="GO" id="GO:0003688">
    <property type="term" value="F:DNA replication origin binding"/>
    <property type="evidence" value="ECO:0007669"/>
    <property type="project" value="UniProtKB-UniRule"/>
</dbReference>
<comment type="caution">
    <text evidence="4">The sequence shown here is derived from an EMBL/GenBank/DDBJ whole genome shotgun (WGS) entry which is preliminary data.</text>
</comment>
<feature type="region of interest" description="Disordered" evidence="2">
    <location>
        <begin position="1"/>
        <end position="31"/>
    </location>
</feature>
<dbReference type="Proteomes" id="UP000243217">
    <property type="component" value="Unassembled WGS sequence"/>
</dbReference>
<keyword evidence="5" id="KW-1185">Reference proteome</keyword>
<sequence length="369" mass="41928">MPPRSKRQTPQKQEQNVVISDQETSDGDDRCISMGNQQAKDYFSSRKFRKSSKQDKKISDISLLTAAQVRKHLLDWDAAHTDEIPQCVLEQCKMNHFEAWRSQLFAGFNLLFTGFGSKIKLLQEFGKLISADEPILHVHGYVPSVSMRYIVSTLFEKLFKRKQSGGRTLEEQCIELTRLLGNQSKSICIIVHTIDGSALRSNDIQKAWSLLAQSPSIHFIASIDHVNSASLWDESETKRFSWLEHVVNTFIPYTNEVLVTGWSGAMGRDSKNAVSGIQYILESLTPSDLAMLRHLGTEQLKGQAIPFKQWTDYCCRHLLATPAGMRNTRKVLEEHGLIQLQRNGEFIRIPFGDHVIQQVILDENALNDQ</sequence>
<accession>A0A1V9ZS95</accession>
<evidence type="ECO:0000313" key="4">
    <source>
        <dbReference type="EMBL" id="OQS00874.1"/>
    </source>
</evidence>
<dbReference type="STRING" id="74557.A0A1V9ZS95"/>
<proteinExistence type="inferred from homology"/>
<dbReference type="InterPro" id="IPR056772">
    <property type="entry name" value="RecA-like_ORC2"/>
</dbReference>
<evidence type="ECO:0000259" key="3">
    <source>
        <dbReference type="Pfam" id="PF04084"/>
    </source>
</evidence>
<dbReference type="EMBL" id="JNBS01001683">
    <property type="protein sequence ID" value="OQS00874.1"/>
    <property type="molecule type" value="Genomic_DNA"/>
</dbReference>
<feature type="domain" description="Origin recognition complex subunit 2 RecA-like" evidence="3">
    <location>
        <begin position="89"/>
        <end position="245"/>
    </location>
</feature>
<dbReference type="Pfam" id="PF04084">
    <property type="entry name" value="RecA-like_ORC2"/>
    <property type="match status" value="1"/>
</dbReference>
<dbReference type="GO" id="GO:0006260">
    <property type="term" value="P:DNA replication"/>
    <property type="evidence" value="ECO:0007669"/>
    <property type="project" value="UniProtKB-UniRule"/>
</dbReference>
<keyword evidence="1" id="KW-0539">Nucleus</keyword>
<dbReference type="OrthoDB" id="346673at2759"/>
<comment type="function">
    <text evidence="1">Component of the origin recognition complex (ORC) that binds origins of replication. DNA-binding is ATP-dependent. ORC is required to assemble the pre-replication complex necessary to initiate DNA replication.</text>
</comment>
<comment type="similarity">
    <text evidence="1">Belongs to the ORC2 family.</text>
</comment>
<comment type="subunit">
    <text evidence="1">Component of the origin recognition complex (ORC).</text>
</comment>
<keyword evidence="1" id="KW-0235">DNA replication</keyword>
<organism evidence="4 5">
    <name type="scientific">Thraustotheca clavata</name>
    <dbReference type="NCBI Taxonomy" id="74557"/>
    <lineage>
        <taxon>Eukaryota</taxon>
        <taxon>Sar</taxon>
        <taxon>Stramenopiles</taxon>
        <taxon>Oomycota</taxon>
        <taxon>Saprolegniomycetes</taxon>
        <taxon>Saprolegniales</taxon>
        <taxon>Achlyaceae</taxon>
        <taxon>Thraustotheca</taxon>
    </lineage>
</organism>
<comment type="subcellular location">
    <subcellularLocation>
        <location evidence="1">Nucleus</location>
    </subcellularLocation>
</comment>
<name>A0A1V9ZS95_9STRA</name>
<feature type="compositionally biased region" description="Polar residues" evidence="2">
    <location>
        <begin position="10"/>
        <end position="22"/>
    </location>
</feature>
<protein>
    <recommendedName>
        <fullName evidence="1">Origin recognition complex subunit 2</fullName>
    </recommendedName>
</protein>
<gene>
    <name evidence="4" type="ORF">THRCLA_05835</name>
</gene>
<dbReference type="PANTHER" id="PTHR14052">
    <property type="entry name" value="ORIGIN RECOGNITION COMPLEX SUBUNIT 2"/>
    <property type="match status" value="1"/>
</dbReference>
<evidence type="ECO:0000256" key="1">
    <source>
        <dbReference type="RuleBase" id="RU368084"/>
    </source>
</evidence>
<reference evidence="4 5" key="1">
    <citation type="journal article" date="2014" name="Genome Biol. Evol.">
        <title>The secreted proteins of Achlya hypogyna and Thraustotheca clavata identify the ancestral oomycete secretome and reveal gene acquisitions by horizontal gene transfer.</title>
        <authorList>
            <person name="Misner I."/>
            <person name="Blouin N."/>
            <person name="Leonard G."/>
            <person name="Richards T.A."/>
            <person name="Lane C.E."/>
        </authorList>
    </citation>
    <scope>NUCLEOTIDE SEQUENCE [LARGE SCALE GENOMIC DNA]</scope>
    <source>
        <strain evidence="4 5">ATCC 34112</strain>
    </source>
</reference>
<dbReference type="GO" id="GO:0005664">
    <property type="term" value="C:nuclear origin of replication recognition complex"/>
    <property type="evidence" value="ECO:0007669"/>
    <property type="project" value="UniProtKB-UniRule"/>
</dbReference>
<dbReference type="AlphaFoldDB" id="A0A1V9ZS95"/>
<evidence type="ECO:0000256" key="2">
    <source>
        <dbReference type="SAM" id="MobiDB-lite"/>
    </source>
</evidence>
<evidence type="ECO:0000313" key="5">
    <source>
        <dbReference type="Proteomes" id="UP000243217"/>
    </source>
</evidence>
<dbReference type="PANTHER" id="PTHR14052:SF0">
    <property type="entry name" value="ORIGIN RECOGNITION COMPLEX SUBUNIT 2"/>
    <property type="match status" value="1"/>
</dbReference>